<sequence>MKHTKFGDCLNELLQLRGWSAARLAKSLNIDSSYVRRWVRGERTPSLNSNYIIQIAEVLNEGLDKEYKKVTKDVFLKGIQDLVGSGDVRNTEASAAENQSVFEQLVHILQQSQIHSLTLDHEARKTHKPIDRQTYVMDLLDNAQWHTTSTTPSNQEALAVFMGSQIPKAIQGKKEVLTAAISMIREAIADKEFIGNREIFLTFQSEKEYFDDYPEIYTHWQNTIIEALSLGWNMKQICKLNKNIERSLRLVHQIMDWTNYQGTYGLFYFNKYGIYNPPFEIFLVRGKGALLCFATDNHNEIDAALYINELESVQVIEKFAKQMFYDVEPLVRKLDREAYFELNSAKDRKSGNHLICYHDLSFLTVPFETMRKYVEVSIPNEAENKVHMKRIEASYKSFYRDIQKYKIVHIYPMRIFEYAVKTGQYPKNAYFRPIAGDITHHIKHIIWLLKTYEGFEIALVSDNQIELLNQAEWEIKGDHTIMIGVMPKNENDTNVELLTIAEGTIVGAFQEYFWDLWDRINPIHRDKASVISWLEQLI</sequence>
<dbReference type="PROSITE" id="PS50943">
    <property type="entry name" value="HTH_CROC1"/>
    <property type="match status" value="1"/>
</dbReference>
<accession>A0ABQ1YM47</accession>
<name>A0ABQ1YM47_9BACL</name>
<dbReference type="SUPFAM" id="SSF47413">
    <property type="entry name" value="lambda repressor-like DNA-binding domains"/>
    <property type="match status" value="1"/>
</dbReference>
<dbReference type="Gene3D" id="1.10.260.40">
    <property type="entry name" value="lambda repressor-like DNA-binding domains"/>
    <property type="match status" value="1"/>
</dbReference>
<organism evidence="2 3">
    <name type="scientific">Paenibacillus segetis</name>
    <dbReference type="NCBI Taxonomy" id="1325360"/>
    <lineage>
        <taxon>Bacteria</taxon>
        <taxon>Bacillati</taxon>
        <taxon>Bacillota</taxon>
        <taxon>Bacilli</taxon>
        <taxon>Bacillales</taxon>
        <taxon>Paenibacillaceae</taxon>
        <taxon>Paenibacillus</taxon>
    </lineage>
</organism>
<keyword evidence="3" id="KW-1185">Reference proteome</keyword>
<protein>
    <recommendedName>
        <fullName evidence="1">HTH cro/C1-type domain-containing protein</fullName>
    </recommendedName>
</protein>
<evidence type="ECO:0000313" key="3">
    <source>
        <dbReference type="Proteomes" id="UP000659344"/>
    </source>
</evidence>
<evidence type="ECO:0000313" key="2">
    <source>
        <dbReference type="EMBL" id="GGH31309.1"/>
    </source>
</evidence>
<evidence type="ECO:0000259" key="1">
    <source>
        <dbReference type="PROSITE" id="PS50943"/>
    </source>
</evidence>
<feature type="domain" description="HTH cro/C1-type" evidence="1">
    <location>
        <begin position="10"/>
        <end position="68"/>
    </location>
</feature>
<comment type="caution">
    <text evidence="2">The sequence shown here is derived from an EMBL/GenBank/DDBJ whole genome shotgun (WGS) entry which is preliminary data.</text>
</comment>
<dbReference type="CDD" id="cd00093">
    <property type="entry name" value="HTH_XRE"/>
    <property type="match status" value="1"/>
</dbReference>
<dbReference type="Pfam" id="PF01381">
    <property type="entry name" value="HTH_3"/>
    <property type="match status" value="1"/>
</dbReference>
<dbReference type="InterPro" id="IPR010982">
    <property type="entry name" value="Lambda_DNA-bd_dom_sf"/>
</dbReference>
<dbReference type="Proteomes" id="UP000659344">
    <property type="component" value="Unassembled WGS sequence"/>
</dbReference>
<dbReference type="RefSeq" id="WP_188541141.1">
    <property type="nucleotide sequence ID" value="NZ_BMFT01000002.1"/>
</dbReference>
<dbReference type="EMBL" id="BMFT01000002">
    <property type="protein sequence ID" value="GGH31309.1"/>
    <property type="molecule type" value="Genomic_DNA"/>
</dbReference>
<dbReference type="SMART" id="SM00530">
    <property type="entry name" value="HTH_XRE"/>
    <property type="match status" value="1"/>
</dbReference>
<reference evidence="3" key="1">
    <citation type="journal article" date="2019" name="Int. J. Syst. Evol. Microbiol.">
        <title>The Global Catalogue of Microorganisms (GCM) 10K type strain sequencing project: providing services to taxonomists for standard genome sequencing and annotation.</title>
        <authorList>
            <consortium name="The Broad Institute Genomics Platform"/>
            <consortium name="The Broad Institute Genome Sequencing Center for Infectious Disease"/>
            <person name="Wu L."/>
            <person name="Ma J."/>
        </authorList>
    </citation>
    <scope>NUCLEOTIDE SEQUENCE [LARGE SCALE GENOMIC DNA]</scope>
    <source>
        <strain evidence="3">CGMCC 1.12769</strain>
    </source>
</reference>
<gene>
    <name evidence="2" type="ORF">GCM10008013_34950</name>
</gene>
<proteinExistence type="predicted"/>
<dbReference type="InterPro" id="IPR001387">
    <property type="entry name" value="Cro/C1-type_HTH"/>
</dbReference>